<reference evidence="1 2" key="1">
    <citation type="journal article" date="2017" name="Curr. Microbiol.">
        <title>Mucilaginibacter ginsenosidivorans sp. nov., Isolated from Soil of Ginseng Field.</title>
        <authorList>
            <person name="Kim M.M."/>
            <person name="Siddiqi M.Z."/>
            <person name="Im W.T."/>
        </authorList>
    </citation>
    <scope>NUCLEOTIDE SEQUENCE [LARGE SCALE GENOMIC DNA]</scope>
    <source>
        <strain evidence="1 2">Gsoil 3017</strain>
    </source>
</reference>
<dbReference type="Gene3D" id="3.90.550.10">
    <property type="entry name" value="Spore Coat Polysaccharide Biosynthesis Protein SpsA, Chain A"/>
    <property type="match status" value="1"/>
</dbReference>
<dbReference type="RefSeq" id="WP_147033084.1">
    <property type="nucleotide sequence ID" value="NZ_CP042436.1"/>
</dbReference>
<organism evidence="1 2">
    <name type="scientific">Mucilaginibacter ginsenosidivorans</name>
    <dbReference type="NCBI Taxonomy" id="398053"/>
    <lineage>
        <taxon>Bacteria</taxon>
        <taxon>Pseudomonadati</taxon>
        <taxon>Bacteroidota</taxon>
        <taxon>Sphingobacteriia</taxon>
        <taxon>Sphingobacteriales</taxon>
        <taxon>Sphingobacteriaceae</taxon>
        <taxon>Mucilaginibacter</taxon>
    </lineage>
</organism>
<dbReference type="GO" id="GO:0016740">
    <property type="term" value="F:transferase activity"/>
    <property type="evidence" value="ECO:0007669"/>
    <property type="project" value="UniProtKB-KW"/>
</dbReference>
<evidence type="ECO:0000313" key="2">
    <source>
        <dbReference type="Proteomes" id="UP000321479"/>
    </source>
</evidence>
<protein>
    <submittedName>
        <fullName evidence="1">Glycosyltransferase</fullName>
    </submittedName>
</protein>
<dbReference type="AlphaFoldDB" id="A0A5B8UZZ6"/>
<dbReference type="KEGG" id="mgin:FRZ54_17830"/>
<dbReference type="InterPro" id="IPR029044">
    <property type="entry name" value="Nucleotide-diphossugar_trans"/>
</dbReference>
<keyword evidence="1" id="KW-0808">Transferase</keyword>
<gene>
    <name evidence="1" type="ORF">FRZ54_17830</name>
</gene>
<dbReference type="OrthoDB" id="9785375at2"/>
<accession>A0A5B8UZZ6</accession>
<dbReference type="Proteomes" id="UP000321479">
    <property type="component" value="Chromosome"/>
</dbReference>
<name>A0A5B8UZZ6_9SPHI</name>
<proteinExistence type="predicted"/>
<keyword evidence="2" id="KW-1185">Reference proteome</keyword>
<dbReference type="SUPFAM" id="SSF53448">
    <property type="entry name" value="Nucleotide-diphospho-sugar transferases"/>
    <property type="match status" value="1"/>
</dbReference>
<evidence type="ECO:0000313" key="1">
    <source>
        <dbReference type="EMBL" id="QEC64355.1"/>
    </source>
</evidence>
<dbReference type="EMBL" id="CP042436">
    <property type="protein sequence ID" value="QEC64355.1"/>
    <property type="molecule type" value="Genomic_DNA"/>
</dbReference>
<sequence>MKLAPILLFTYKRFESLKDTVQALQQNPLAGESDLYIFSDGCKKEEDLKQVTKVREFIKTITGFKKITITEQEKNKGLANSIIDGVTSVMKLSDKVIVLEDDLYTTPNFLNFMNEALDYYVDKPKVFSVSAYSFDLGESKTDNDDAYFVNRGWSWGWGTWKDRWEGVDWQVKDYESFKNDKRRRKEFAKGGTDLNIMLHRQVSGLIDSWAIRWFYHQYKVGGLTLYPVHSKVRNNGFDEYATHTTGAAYRFAPSLDAEQSTKFKLPEIIAINPYYQSKFQKKMGILERIKYRLNNIFRKIFK</sequence>